<dbReference type="InterPro" id="IPR001279">
    <property type="entry name" value="Metallo-B-lactamas"/>
</dbReference>
<dbReference type="Proteomes" id="UP000001937">
    <property type="component" value="Chromosome"/>
</dbReference>
<dbReference type="InterPro" id="IPR036866">
    <property type="entry name" value="RibonucZ/Hydroxyglut_hydro"/>
</dbReference>
<dbReference type="SMART" id="SM00849">
    <property type="entry name" value="Lactamase_B"/>
    <property type="match status" value="1"/>
</dbReference>
<sequence length="273" mass="29083">MRLTVLGCRSGMPTGGQCSSSYLVCTAETKMLLDCGPGAATALSALGHPAVLDGIVISHLHSDHCYDLLPVGKALLASRTRYPMRFPTLPARDIPTRSEPIPLYLPRGGLDTFRTLAGLFPVATIPLLDKAFEVAFDVREYDPGETFKIGDCLVSLHGLRHAVPNCGIRIETADASLAYTGDTGVTDALVDLARGVDLFLAEATLELTDDSDHGHLSALDAAEAARLAGVGQLVLTHFVTDDPEWLAARRAEAERVFDGPVHLAAPARKFDVA</sequence>
<evidence type="ECO:0000313" key="3">
    <source>
        <dbReference type="Proteomes" id="UP000001937"/>
    </source>
</evidence>
<dbReference type="SUPFAM" id="SSF56281">
    <property type="entry name" value="Metallo-hydrolase/oxidoreductase"/>
    <property type="match status" value="1"/>
</dbReference>
<dbReference type="STRING" id="106370.Francci3_2251"/>
<dbReference type="GO" id="GO:0042781">
    <property type="term" value="F:3'-tRNA processing endoribonuclease activity"/>
    <property type="evidence" value="ECO:0007669"/>
    <property type="project" value="TreeGrafter"/>
</dbReference>
<protein>
    <submittedName>
        <fullName evidence="2">Beta-lactamase-like</fullName>
    </submittedName>
</protein>
<dbReference type="RefSeq" id="WP_011436665.1">
    <property type="nucleotide sequence ID" value="NC_007777.1"/>
</dbReference>
<proteinExistence type="predicted"/>
<dbReference type="PhylomeDB" id="Q2JAS3"/>
<feature type="domain" description="Metallo-beta-lactamase" evidence="1">
    <location>
        <begin position="18"/>
        <end position="237"/>
    </location>
</feature>
<dbReference type="Pfam" id="PF12706">
    <property type="entry name" value="Lactamase_B_2"/>
    <property type="match status" value="1"/>
</dbReference>
<dbReference type="AlphaFoldDB" id="Q2JAS3"/>
<dbReference type="HOGENOM" id="CLU_031317_3_0_11"/>
<dbReference type="OrthoDB" id="9800940at2"/>
<reference evidence="2 3" key="1">
    <citation type="journal article" date="2007" name="Genome Res.">
        <title>Genome characteristics of facultatively symbiotic Frankia sp. strains reflect host range and host plant biogeography.</title>
        <authorList>
            <person name="Normand P."/>
            <person name="Lapierre P."/>
            <person name="Tisa L.S."/>
            <person name="Gogarten J.P."/>
            <person name="Alloisio N."/>
            <person name="Bagnarol E."/>
            <person name="Bassi C.A."/>
            <person name="Berry A.M."/>
            <person name="Bickhart D.M."/>
            <person name="Choisne N."/>
            <person name="Couloux A."/>
            <person name="Cournoyer B."/>
            <person name="Cruveiller S."/>
            <person name="Daubin V."/>
            <person name="Demange N."/>
            <person name="Francino M.P."/>
            <person name="Goltsman E."/>
            <person name="Huang Y."/>
            <person name="Kopp O.R."/>
            <person name="Labarre L."/>
            <person name="Lapidus A."/>
            <person name="Lavire C."/>
            <person name="Marechal J."/>
            <person name="Martinez M."/>
            <person name="Mastronunzio J.E."/>
            <person name="Mullin B.C."/>
            <person name="Niemann J."/>
            <person name="Pujic P."/>
            <person name="Rawnsley T."/>
            <person name="Rouy Z."/>
            <person name="Schenowitz C."/>
            <person name="Sellstedt A."/>
            <person name="Tavares F."/>
            <person name="Tomkins J.P."/>
            <person name="Vallenet D."/>
            <person name="Valverde C."/>
            <person name="Wall L.G."/>
            <person name="Wang Y."/>
            <person name="Medigue C."/>
            <person name="Benson D.R."/>
        </authorList>
    </citation>
    <scope>NUCLEOTIDE SEQUENCE [LARGE SCALE GENOMIC DNA]</scope>
    <source>
        <strain evidence="3">DSM 45818 / CECT 9043 / CcI3</strain>
    </source>
</reference>
<gene>
    <name evidence="2" type="ordered locus">Francci3_2251</name>
</gene>
<keyword evidence="3" id="KW-1185">Reference proteome</keyword>
<organism evidence="2 3">
    <name type="scientific">Frankia casuarinae (strain DSM 45818 / CECT 9043 / HFP020203 / CcI3)</name>
    <dbReference type="NCBI Taxonomy" id="106370"/>
    <lineage>
        <taxon>Bacteria</taxon>
        <taxon>Bacillati</taxon>
        <taxon>Actinomycetota</taxon>
        <taxon>Actinomycetes</taxon>
        <taxon>Frankiales</taxon>
        <taxon>Frankiaceae</taxon>
        <taxon>Frankia</taxon>
    </lineage>
</organism>
<evidence type="ECO:0000259" key="1">
    <source>
        <dbReference type="SMART" id="SM00849"/>
    </source>
</evidence>
<name>Q2JAS3_FRACC</name>
<dbReference type="PANTHER" id="PTHR46018:SF4">
    <property type="entry name" value="METALLO-HYDROLASE YHFI-RELATED"/>
    <property type="match status" value="1"/>
</dbReference>
<dbReference type="Gene3D" id="3.60.15.10">
    <property type="entry name" value="Ribonuclease Z/Hydroxyacylglutathione hydrolase-like"/>
    <property type="match status" value="1"/>
</dbReference>
<evidence type="ECO:0000313" key="2">
    <source>
        <dbReference type="EMBL" id="ABD11619.1"/>
    </source>
</evidence>
<dbReference type="KEGG" id="fra:Francci3_2251"/>
<dbReference type="CDD" id="cd07716">
    <property type="entry name" value="RNaseZ_short-form-like_MBL-fold"/>
    <property type="match status" value="1"/>
</dbReference>
<dbReference type="eggNOG" id="COG1234">
    <property type="taxonomic scope" value="Bacteria"/>
</dbReference>
<dbReference type="EMBL" id="CP000249">
    <property type="protein sequence ID" value="ABD11619.1"/>
    <property type="molecule type" value="Genomic_DNA"/>
</dbReference>
<accession>Q2JAS3</accession>
<dbReference type="PANTHER" id="PTHR46018">
    <property type="entry name" value="ZINC PHOSPHODIESTERASE ELAC PROTEIN 1"/>
    <property type="match status" value="1"/>
</dbReference>